<dbReference type="SUPFAM" id="SSF46785">
    <property type="entry name" value="Winged helix' DNA-binding domain"/>
    <property type="match status" value="1"/>
</dbReference>
<name>A0A554S9V5_9ACTN</name>
<keyword evidence="2" id="KW-0805">Transcription regulation</keyword>
<keyword evidence="7" id="KW-1185">Reference proteome</keyword>
<dbReference type="InterPro" id="IPR000847">
    <property type="entry name" value="LysR_HTH_N"/>
</dbReference>
<dbReference type="EMBL" id="VLNT01000006">
    <property type="protein sequence ID" value="TSD63134.1"/>
    <property type="molecule type" value="Genomic_DNA"/>
</dbReference>
<dbReference type="Proteomes" id="UP000316988">
    <property type="component" value="Unassembled WGS sequence"/>
</dbReference>
<organism evidence="6 7">
    <name type="scientific">Aeromicrobium piscarium</name>
    <dbReference type="NCBI Taxonomy" id="2590901"/>
    <lineage>
        <taxon>Bacteria</taxon>
        <taxon>Bacillati</taxon>
        <taxon>Actinomycetota</taxon>
        <taxon>Actinomycetes</taxon>
        <taxon>Propionibacteriales</taxon>
        <taxon>Nocardioidaceae</taxon>
        <taxon>Aeromicrobium</taxon>
    </lineage>
</organism>
<evidence type="ECO:0000313" key="7">
    <source>
        <dbReference type="Proteomes" id="UP000316988"/>
    </source>
</evidence>
<gene>
    <name evidence="6" type="ORF">FNM00_09430</name>
</gene>
<dbReference type="GO" id="GO:0003677">
    <property type="term" value="F:DNA binding"/>
    <property type="evidence" value="ECO:0007669"/>
    <property type="project" value="UniProtKB-KW"/>
</dbReference>
<dbReference type="PRINTS" id="PR00039">
    <property type="entry name" value="HTHLYSR"/>
</dbReference>
<evidence type="ECO:0000256" key="2">
    <source>
        <dbReference type="ARBA" id="ARBA00023015"/>
    </source>
</evidence>
<dbReference type="Pfam" id="PF03466">
    <property type="entry name" value="LysR_substrate"/>
    <property type="match status" value="1"/>
</dbReference>
<sequence>MASDFTFHQLRSFVAVAEEGSYRRAAERLNISQPPLSRQVGSLERSLGAELFERTGRGISLTAAGEVFLIEASALIASADRARNLARDAHLGRVGSIRVGYAEPAAFDVLPHVLGRFREAYPRVDLELHEMHSHEAVRQLEQRTIDVAYLRPPIDSLQVALTMLHPDPLMAVVPQFFEHAETEILLSELRDQPFVTYAPGMGAGISSSTLQACAAAGFSPRITHTATSTPMLMSLVAGGGGVALVSHQFSQIPYLGVRFLALRDDRAESYLAFGTRVGETLPSIRQLREISLEVSRDLYPAAHREDG</sequence>
<dbReference type="GO" id="GO:0003700">
    <property type="term" value="F:DNA-binding transcription factor activity"/>
    <property type="evidence" value="ECO:0007669"/>
    <property type="project" value="InterPro"/>
</dbReference>
<dbReference type="InterPro" id="IPR005119">
    <property type="entry name" value="LysR_subst-bd"/>
</dbReference>
<dbReference type="FunFam" id="1.10.10.10:FF:000001">
    <property type="entry name" value="LysR family transcriptional regulator"/>
    <property type="match status" value="1"/>
</dbReference>
<feature type="domain" description="HTH lysR-type" evidence="5">
    <location>
        <begin position="5"/>
        <end position="62"/>
    </location>
</feature>
<dbReference type="AlphaFoldDB" id="A0A554S9V5"/>
<protein>
    <submittedName>
        <fullName evidence="6">LysR family transcriptional regulator</fullName>
    </submittedName>
</protein>
<dbReference type="RefSeq" id="WP_143913188.1">
    <property type="nucleotide sequence ID" value="NZ_VLNT01000006.1"/>
</dbReference>
<dbReference type="OrthoDB" id="3181812at2"/>
<evidence type="ECO:0000256" key="1">
    <source>
        <dbReference type="ARBA" id="ARBA00009437"/>
    </source>
</evidence>
<reference evidence="6 7" key="1">
    <citation type="submission" date="2019-07" db="EMBL/GenBank/DDBJ databases">
        <authorList>
            <person name="Zhao L.H."/>
        </authorList>
    </citation>
    <scope>NUCLEOTIDE SEQUENCE [LARGE SCALE GENOMIC DNA]</scope>
    <source>
        <strain evidence="6 7">Co35</strain>
    </source>
</reference>
<keyword evidence="4" id="KW-0804">Transcription</keyword>
<evidence type="ECO:0000313" key="6">
    <source>
        <dbReference type="EMBL" id="TSD63134.1"/>
    </source>
</evidence>
<comment type="caution">
    <text evidence="6">The sequence shown here is derived from an EMBL/GenBank/DDBJ whole genome shotgun (WGS) entry which is preliminary data.</text>
</comment>
<dbReference type="InterPro" id="IPR036390">
    <property type="entry name" value="WH_DNA-bd_sf"/>
</dbReference>
<dbReference type="PROSITE" id="PS50931">
    <property type="entry name" value="HTH_LYSR"/>
    <property type="match status" value="1"/>
</dbReference>
<dbReference type="PANTHER" id="PTHR30346">
    <property type="entry name" value="TRANSCRIPTIONAL DUAL REGULATOR HCAR-RELATED"/>
    <property type="match status" value="1"/>
</dbReference>
<dbReference type="CDD" id="cd08414">
    <property type="entry name" value="PBP2_LTTR_aromatics_like"/>
    <property type="match status" value="1"/>
</dbReference>
<dbReference type="Gene3D" id="1.10.10.10">
    <property type="entry name" value="Winged helix-like DNA-binding domain superfamily/Winged helix DNA-binding domain"/>
    <property type="match status" value="1"/>
</dbReference>
<evidence type="ECO:0000256" key="4">
    <source>
        <dbReference type="ARBA" id="ARBA00023163"/>
    </source>
</evidence>
<comment type="similarity">
    <text evidence="1">Belongs to the LysR transcriptional regulatory family.</text>
</comment>
<evidence type="ECO:0000256" key="3">
    <source>
        <dbReference type="ARBA" id="ARBA00023125"/>
    </source>
</evidence>
<dbReference type="GO" id="GO:0032993">
    <property type="term" value="C:protein-DNA complex"/>
    <property type="evidence" value="ECO:0007669"/>
    <property type="project" value="TreeGrafter"/>
</dbReference>
<keyword evidence="3" id="KW-0238">DNA-binding</keyword>
<proteinExistence type="inferred from homology"/>
<dbReference type="InterPro" id="IPR036388">
    <property type="entry name" value="WH-like_DNA-bd_sf"/>
</dbReference>
<dbReference type="Pfam" id="PF00126">
    <property type="entry name" value="HTH_1"/>
    <property type="match status" value="1"/>
</dbReference>
<dbReference type="PANTHER" id="PTHR30346:SF30">
    <property type="entry name" value="SMALL NEUTRAL PROTEASE REGULATORY PROTEIN"/>
    <property type="match status" value="1"/>
</dbReference>
<dbReference type="SUPFAM" id="SSF53850">
    <property type="entry name" value="Periplasmic binding protein-like II"/>
    <property type="match status" value="1"/>
</dbReference>
<accession>A0A554S9V5</accession>
<evidence type="ECO:0000259" key="5">
    <source>
        <dbReference type="PROSITE" id="PS50931"/>
    </source>
</evidence>
<dbReference type="Gene3D" id="3.40.190.10">
    <property type="entry name" value="Periplasmic binding protein-like II"/>
    <property type="match status" value="2"/>
</dbReference>